<comment type="function">
    <text evidence="1 9">Catalyzes the methylthiolation of N6-(dimethylallyl)adenosine (i(6)A), leading to the formation of 2-methylthio-N6-(dimethylallyl)adenosine (ms(2)i(6)A) at position 37 in tRNAs that read codons beginning with uridine.</text>
</comment>
<evidence type="ECO:0000256" key="5">
    <source>
        <dbReference type="ARBA" id="ARBA00022723"/>
    </source>
</evidence>
<evidence type="ECO:0000256" key="7">
    <source>
        <dbReference type="ARBA" id="ARBA00023014"/>
    </source>
</evidence>
<feature type="binding site" evidence="9">
    <location>
        <position position="110"/>
    </location>
    <ligand>
        <name>[4Fe-4S] cluster</name>
        <dbReference type="ChEBI" id="CHEBI:49883"/>
        <label>1</label>
    </ligand>
</feature>
<dbReference type="PROSITE" id="PS51449">
    <property type="entry name" value="MTTASE_N"/>
    <property type="match status" value="1"/>
</dbReference>
<keyword evidence="9" id="KW-0819">tRNA processing</keyword>
<dbReference type="SUPFAM" id="SSF102114">
    <property type="entry name" value="Radical SAM enzymes"/>
    <property type="match status" value="1"/>
</dbReference>
<feature type="binding site" evidence="9">
    <location>
        <position position="40"/>
    </location>
    <ligand>
        <name>[4Fe-4S] cluster</name>
        <dbReference type="ChEBI" id="CHEBI:49883"/>
        <label>1</label>
    </ligand>
</feature>
<keyword evidence="9" id="KW-0963">Cytoplasm</keyword>
<evidence type="ECO:0000259" key="12">
    <source>
        <dbReference type="PROSITE" id="PS51918"/>
    </source>
</evidence>
<feature type="domain" description="MTTase N-terminal" evidence="11">
    <location>
        <begin position="31"/>
        <end position="147"/>
    </location>
</feature>
<dbReference type="InterPro" id="IPR038135">
    <property type="entry name" value="Methylthiotransferase_N_sf"/>
</dbReference>
<keyword evidence="2 9" id="KW-0004">4Fe-4S</keyword>
<keyword evidence="3 9" id="KW-0808">Transferase</keyword>
<evidence type="ECO:0000256" key="8">
    <source>
        <dbReference type="ARBA" id="ARBA00033765"/>
    </source>
</evidence>
<dbReference type="Pfam" id="PF01938">
    <property type="entry name" value="TRAM"/>
    <property type="match status" value="1"/>
</dbReference>
<dbReference type="PROSITE" id="PS51918">
    <property type="entry name" value="RADICAL_SAM"/>
    <property type="match status" value="1"/>
</dbReference>
<dbReference type="InterPro" id="IPR005839">
    <property type="entry name" value="Methylthiotransferase"/>
</dbReference>
<keyword evidence="5 9" id="KW-0479">Metal-binding</keyword>
<dbReference type="EMBL" id="JARJOW010000002">
    <property type="protein sequence ID" value="MDF5689777.1"/>
    <property type="molecule type" value="Genomic_DNA"/>
</dbReference>
<evidence type="ECO:0000313" key="13">
    <source>
        <dbReference type="EMBL" id="MDF5689777.1"/>
    </source>
</evidence>
<dbReference type="SFLD" id="SFLDG01061">
    <property type="entry name" value="methylthiotransferase"/>
    <property type="match status" value="1"/>
</dbReference>
<evidence type="ECO:0000256" key="6">
    <source>
        <dbReference type="ARBA" id="ARBA00023004"/>
    </source>
</evidence>
<name>A0ABT6BH42_9BACT</name>
<dbReference type="SFLD" id="SFLDF00273">
    <property type="entry name" value="(dimethylallyl)adenosine_tRNA"/>
    <property type="match status" value="1"/>
</dbReference>
<dbReference type="GO" id="GO:0035597">
    <property type="term" value="F:tRNA-2-methylthio-N(6)-dimethylallyladenosine(37) synthase activity"/>
    <property type="evidence" value="ECO:0007669"/>
    <property type="project" value="UniProtKB-EC"/>
</dbReference>
<reference evidence="13 14" key="1">
    <citation type="submission" date="2023-03" db="EMBL/GenBank/DDBJ databases">
        <title>Genome sequencing of Aquirufa.</title>
        <authorList>
            <person name="Pitt A."/>
            <person name="Hahn M.W."/>
        </authorList>
    </citation>
    <scope>NUCLEOTIDE SEQUENCE [LARGE SCALE GENOMIC DNA]</scope>
    <source>
        <strain evidence="13 14">WAEICH-18A</strain>
    </source>
</reference>
<dbReference type="Gene3D" id="3.80.30.20">
    <property type="entry name" value="tm_1862 like domain"/>
    <property type="match status" value="1"/>
</dbReference>
<feature type="domain" description="Radical SAM core" evidence="12">
    <location>
        <begin position="171"/>
        <end position="407"/>
    </location>
</feature>
<dbReference type="InterPro" id="IPR023404">
    <property type="entry name" value="rSAM_horseshoe"/>
</dbReference>
<keyword evidence="14" id="KW-1185">Reference proteome</keyword>
<feature type="binding site" evidence="9">
    <location>
        <position position="192"/>
    </location>
    <ligand>
        <name>[4Fe-4S] cluster</name>
        <dbReference type="ChEBI" id="CHEBI:49883"/>
        <label>2</label>
        <note>4Fe-4S-S-AdoMet</note>
    </ligand>
</feature>
<dbReference type="SFLD" id="SFLDF00413">
    <property type="entry name" value="CDK5RAP1"/>
    <property type="match status" value="1"/>
</dbReference>
<dbReference type="Proteomes" id="UP001321344">
    <property type="component" value="Unassembled WGS sequence"/>
</dbReference>
<dbReference type="InterPro" id="IPR006638">
    <property type="entry name" value="Elp3/MiaA/NifB-like_rSAM"/>
</dbReference>
<dbReference type="InterPro" id="IPR006463">
    <property type="entry name" value="MiaB_methiolase"/>
</dbReference>
<feature type="domain" description="TRAM" evidence="10">
    <location>
        <begin position="409"/>
        <end position="472"/>
    </location>
</feature>
<dbReference type="CDD" id="cd01335">
    <property type="entry name" value="Radical_SAM"/>
    <property type="match status" value="1"/>
</dbReference>
<dbReference type="NCBIfam" id="TIGR01574">
    <property type="entry name" value="miaB-methiolase"/>
    <property type="match status" value="1"/>
</dbReference>
<dbReference type="InterPro" id="IPR002792">
    <property type="entry name" value="TRAM_dom"/>
</dbReference>
<dbReference type="PROSITE" id="PS01278">
    <property type="entry name" value="MTTASE_RADICAL"/>
    <property type="match status" value="1"/>
</dbReference>
<dbReference type="Pfam" id="PF04055">
    <property type="entry name" value="Radical_SAM"/>
    <property type="match status" value="1"/>
</dbReference>
<evidence type="ECO:0000313" key="14">
    <source>
        <dbReference type="Proteomes" id="UP001321344"/>
    </source>
</evidence>
<dbReference type="Pfam" id="PF00919">
    <property type="entry name" value="UPF0004"/>
    <property type="match status" value="1"/>
</dbReference>
<accession>A0ABT6BH42</accession>
<feature type="binding site" evidence="9">
    <location>
        <position position="189"/>
    </location>
    <ligand>
        <name>[4Fe-4S] cluster</name>
        <dbReference type="ChEBI" id="CHEBI:49883"/>
        <label>2</label>
        <note>4Fe-4S-S-AdoMet</note>
    </ligand>
</feature>
<comment type="similarity">
    <text evidence="9">Belongs to the methylthiotransferase family. MiaB subfamily.</text>
</comment>
<feature type="binding site" evidence="9">
    <location>
        <position position="76"/>
    </location>
    <ligand>
        <name>[4Fe-4S] cluster</name>
        <dbReference type="ChEBI" id="CHEBI:49883"/>
        <label>1</label>
    </ligand>
</feature>
<keyword evidence="6 9" id="KW-0408">Iron</keyword>
<gene>
    <name evidence="9 13" type="primary">miaB</name>
    <name evidence="13" type="ORF">PQG43_02775</name>
</gene>
<dbReference type="HAMAP" id="MF_01864">
    <property type="entry name" value="tRNA_metthiotr_MiaB"/>
    <property type="match status" value="1"/>
</dbReference>
<comment type="subunit">
    <text evidence="9">Monomer.</text>
</comment>
<feature type="binding site" evidence="9">
    <location>
        <position position="185"/>
    </location>
    <ligand>
        <name>[4Fe-4S] cluster</name>
        <dbReference type="ChEBI" id="CHEBI:49883"/>
        <label>2</label>
        <note>4Fe-4S-S-AdoMet</note>
    </ligand>
</feature>
<dbReference type="InterPro" id="IPR007197">
    <property type="entry name" value="rSAM"/>
</dbReference>
<dbReference type="NCBIfam" id="TIGR00089">
    <property type="entry name" value="MiaB/RimO family radical SAM methylthiotransferase"/>
    <property type="match status" value="1"/>
</dbReference>
<organism evidence="13 14">
    <name type="scientific">Aquirufa aurantiipilula</name>
    <dbReference type="NCBI Taxonomy" id="2696561"/>
    <lineage>
        <taxon>Bacteria</taxon>
        <taxon>Pseudomonadati</taxon>
        <taxon>Bacteroidota</taxon>
        <taxon>Cytophagia</taxon>
        <taxon>Cytophagales</taxon>
        <taxon>Flectobacillaceae</taxon>
        <taxon>Aquirufa</taxon>
    </lineage>
</organism>
<evidence type="ECO:0000256" key="3">
    <source>
        <dbReference type="ARBA" id="ARBA00022679"/>
    </source>
</evidence>
<dbReference type="InterPro" id="IPR013848">
    <property type="entry name" value="Methylthiotransferase_N"/>
</dbReference>
<sequence>MQDLKVLSPEEIKGLDEPRISPSQNQTDFSKKIYLESYGCQMNFADSEVVTSILMEQGYSTTSNIHEADTILLNTCAIRENAEQKIRHRLQSFKPIKAKNPHITVGILGCMAERLKTKLLEEEKIVDLVAGPDAYRDLPRLLEEIEDGNKAVNVFLSREETYGNIEPVRLHTNGVTALVSIMRGCNNMCSFCVVPYTRGRERSRDLDSILKECTSLFESGYREVTLLGQNVDSYHWQNPETNQSVNFAQLLEKVAQLTPELRVRFSTSHPKDITNDVLYTMSKYGNICKNIHLPAQSGNNRILDLMNRTYTREWYLERIHSIRQILGESCGISHDLIAGFCSETEEEHQDSLSLLEEVKYDFGYMFSYSERPGTPAEKKLADDIPEETKKRRLQEIIDLQRIHSAYRNQQMIGTIQRVLVEGDSKKSSAHHFGRTDNNKVVVFPKKDEMKGKFVDVKITHCTSGTLLGELIN</sequence>
<protein>
    <recommendedName>
        <fullName evidence="8 9">tRNA-2-methylthio-N(6)-dimethylallyladenosine synthase</fullName>
        <ecNumber evidence="8 9">2.8.4.3</ecNumber>
    </recommendedName>
    <alternativeName>
        <fullName evidence="9">(Dimethylallyl)adenosine tRNA methylthiotransferase MiaB</fullName>
    </alternativeName>
    <alternativeName>
        <fullName evidence="9">tRNA-i(6)A37 methylthiotransferase</fullName>
    </alternativeName>
</protein>
<dbReference type="InterPro" id="IPR058240">
    <property type="entry name" value="rSAM_sf"/>
</dbReference>
<proteinExistence type="inferred from homology"/>
<dbReference type="SMART" id="SM00729">
    <property type="entry name" value="Elp3"/>
    <property type="match status" value="1"/>
</dbReference>
<comment type="catalytic activity">
    <reaction evidence="9">
        <text>N(6)-dimethylallyladenosine(37) in tRNA + (sulfur carrier)-SH + AH2 + 2 S-adenosyl-L-methionine = 2-methylsulfanyl-N(6)-dimethylallyladenosine(37) in tRNA + (sulfur carrier)-H + 5'-deoxyadenosine + L-methionine + A + S-adenosyl-L-homocysteine + 2 H(+)</text>
        <dbReference type="Rhea" id="RHEA:37067"/>
        <dbReference type="Rhea" id="RHEA-COMP:10375"/>
        <dbReference type="Rhea" id="RHEA-COMP:10376"/>
        <dbReference type="Rhea" id="RHEA-COMP:14737"/>
        <dbReference type="Rhea" id="RHEA-COMP:14739"/>
        <dbReference type="ChEBI" id="CHEBI:13193"/>
        <dbReference type="ChEBI" id="CHEBI:15378"/>
        <dbReference type="ChEBI" id="CHEBI:17319"/>
        <dbReference type="ChEBI" id="CHEBI:17499"/>
        <dbReference type="ChEBI" id="CHEBI:29917"/>
        <dbReference type="ChEBI" id="CHEBI:57844"/>
        <dbReference type="ChEBI" id="CHEBI:57856"/>
        <dbReference type="ChEBI" id="CHEBI:59789"/>
        <dbReference type="ChEBI" id="CHEBI:64428"/>
        <dbReference type="ChEBI" id="CHEBI:74415"/>
        <dbReference type="ChEBI" id="CHEBI:74417"/>
        <dbReference type="EC" id="2.8.4.3"/>
    </reaction>
</comment>
<evidence type="ECO:0000259" key="10">
    <source>
        <dbReference type="PROSITE" id="PS50926"/>
    </source>
</evidence>
<evidence type="ECO:0000256" key="1">
    <source>
        <dbReference type="ARBA" id="ARBA00003234"/>
    </source>
</evidence>
<dbReference type="PROSITE" id="PS50926">
    <property type="entry name" value="TRAM"/>
    <property type="match status" value="1"/>
</dbReference>
<dbReference type="SFLD" id="SFLDS00029">
    <property type="entry name" value="Radical_SAM"/>
    <property type="match status" value="1"/>
</dbReference>
<keyword evidence="4 9" id="KW-0949">S-adenosyl-L-methionine</keyword>
<evidence type="ECO:0000256" key="2">
    <source>
        <dbReference type="ARBA" id="ARBA00022485"/>
    </source>
</evidence>
<dbReference type="PANTHER" id="PTHR43020">
    <property type="entry name" value="CDK5 REGULATORY SUBUNIT-ASSOCIATED PROTEIN 1"/>
    <property type="match status" value="1"/>
</dbReference>
<dbReference type="InterPro" id="IPR020612">
    <property type="entry name" value="Methylthiotransferase_CS"/>
</dbReference>
<dbReference type="SFLD" id="SFLDG01082">
    <property type="entry name" value="B12-binding_domain_containing"/>
    <property type="match status" value="1"/>
</dbReference>
<dbReference type="Gene3D" id="3.40.50.12160">
    <property type="entry name" value="Methylthiotransferase, N-terminal domain"/>
    <property type="match status" value="1"/>
</dbReference>
<evidence type="ECO:0000256" key="4">
    <source>
        <dbReference type="ARBA" id="ARBA00022691"/>
    </source>
</evidence>
<keyword evidence="7 9" id="KW-0411">Iron-sulfur</keyword>
<comment type="caution">
    <text evidence="13">The sequence shown here is derived from an EMBL/GenBank/DDBJ whole genome shotgun (WGS) entry which is preliminary data.</text>
</comment>
<dbReference type="EC" id="2.8.4.3" evidence="8 9"/>
<evidence type="ECO:0000256" key="9">
    <source>
        <dbReference type="HAMAP-Rule" id="MF_01864"/>
    </source>
</evidence>
<dbReference type="RefSeq" id="WP_276343626.1">
    <property type="nucleotide sequence ID" value="NZ_JARJOW010000002.1"/>
</dbReference>
<dbReference type="PANTHER" id="PTHR43020:SF2">
    <property type="entry name" value="MITOCHONDRIAL TRNA METHYLTHIOTRANSFERASE CDK5RAP1"/>
    <property type="match status" value="1"/>
</dbReference>
<evidence type="ECO:0000259" key="11">
    <source>
        <dbReference type="PROSITE" id="PS51449"/>
    </source>
</evidence>
<comment type="subcellular location">
    <subcellularLocation>
        <location evidence="9">Cytoplasm</location>
    </subcellularLocation>
</comment>
<comment type="cofactor">
    <cofactor evidence="9">
        <name>[4Fe-4S] cluster</name>
        <dbReference type="ChEBI" id="CHEBI:49883"/>
    </cofactor>
    <text evidence="9">Binds 2 [4Fe-4S] clusters. One cluster is coordinated with 3 cysteines and an exchangeable S-adenosyl-L-methionine.</text>
</comment>